<proteinExistence type="predicted"/>
<dbReference type="Proteomes" id="UP001595075">
    <property type="component" value="Unassembled WGS sequence"/>
</dbReference>
<dbReference type="EMBL" id="JAZHXI010000008">
    <property type="protein sequence ID" value="KAL2068768.1"/>
    <property type="molecule type" value="Genomic_DNA"/>
</dbReference>
<gene>
    <name evidence="1" type="ORF">VTL71DRAFT_15106</name>
</gene>
<reference evidence="1 2" key="1">
    <citation type="journal article" date="2024" name="Commun. Biol.">
        <title>Comparative genomic analysis of thermophilic fungi reveals convergent evolutionary adaptations and gene losses.</title>
        <authorList>
            <person name="Steindorff A.S."/>
            <person name="Aguilar-Pontes M.V."/>
            <person name="Robinson A.J."/>
            <person name="Andreopoulos B."/>
            <person name="LaButti K."/>
            <person name="Kuo A."/>
            <person name="Mondo S."/>
            <person name="Riley R."/>
            <person name="Otillar R."/>
            <person name="Haridas S."/>
            <person name="Lipzen A."/>
            <person name="Grimwood J."/>
            <person name="Schmutz J."/>
            <person name="Clum A."/>
            <person name="Reid I.D."/>
            <person name="Moisan M.C."/>
            <person name="Butler G."/>
            <person name="Nguyen T.T.M."/>
            <person name="Dewar K."/>
            <person name="Conant G."/>
            <person name="Drula E."/>
            <person name="Henrissat B."/>
            <person name="Hansel C."/>
            <person name="Singer S."/>
            <person name="Hutchinson M.I."/>
            <person name="de Vries R.P."/>
            <person name="Natvig D.O."/>
            <person name="Powell A.J."/>
            <person name="Tsang A."/>
            <person name="Grigoriev I.V."/>
        </authorList>
    </citation>
    <scope>NUCLEOTIDE SEQUENCE [LARGE SCALE GENOMIC DNA]</scope>
    <source>
        <strain evidence="1 2">CBS 494.80</strain>
    </source>
</reference>
<evidence type="ECO:0000313" key="2">
    <source>
        <dbReference type="Proteomes" id="UP001595075"/>
    </source>
</evidence>
<comment type="caution">
    <text evidence="1">The sequence shown here is derived from an EMBL/GenBank/DDBJ whole genome shotgun (WGS) entry which is preliminary data.</text>
</comment>
<sequence>MKIQILPSFRISFLATVLWIAVGNALITRDAIRNLTIATDGYRERILEVGDVGSEGLRDGGRGGGEVREEGRQIVMSGGGGVDEGEIEDTVAAALRMLCTDILIELEKPLTITPPPSPGSPHMKQTDCVDVKKEFHDFLGATVKFLYVVQERQMIWRWGSDSAVLDGVAWMQGLWASRRTNSQNRSFIEQQMSMYAETGCFGKSKEVLRRDVEVVEYLNDLMDLFA</sequence>
<organism evidence="1 2">
    <name type="scientific">Oculimacula yallundae</name>
    <dbReference type="NCBI Taxonomy" id="86028"/>
    <lineage>
        <taxon>Eukaryota</taxon>
        <taxon>Fungi</taxon>
        <taxon>Dikarya</taxon>
        <taxon>Ascomycota</taxon>
        <taxon>Pezizomycotina</taxon>
        <taxon>Leotiomycetes</taxon>
        <taxon>Helotiales</taxon>
        <taxon>Ploettnerulaceae</taxon>
        <taxon>Oculimacula</taxon>
    </lineage>
</organism>
<accession>A0ABR4CHV0</accession>
<protein>
    <submittedName>
        <fullName evidence="1">Uncharacterized protein</fullName>
    </submittedName>
</protein>
<evidence type="ECO:0000313" key="1">
    <source>
        <dbReference type="EMBL" id="KAL2068768.1"/>
    </source>
</evidence>
<keyword evidence="2" id="KW-1185">Reference proteome</keyword>
<name>A0ABR4CHV0_9HELO</name>